<feature type="domain" description="Transglycosylase SLT" evidence="2">
    <location>
        <begin position="130"/>
        <end position="240"/>
    </location>
</feature>
<gene>
    <name evidence="3" type="ORF">Q9L58_008845</name>
</gene>
<protein>
    <recommendedName>
        <fullName evidence="2">Transglycosylase SLT domain-containing protein</fullName>
    </recommendedName>
</protein>
<evidence type="ECO:0000313" key="3">
    <source>
        <dbReference type="EMBL" id="KAL0632282.1"/>
    </source>
</evidence>
<evidence type="ECO:0000256" key="1">
    <source>
        <dbReference type="SAM" id="SignalP"/>
    </source>
</evidence>
<evidence type="ECO:0000259" key="2">
    <source>
        <dbReference type="Pfam" id="PF01464"/>
    </source>
</evidence>
<sequence length="281" mass="29986">MLYQNILAIAPLLAALAVASPVTPAFPGTHPGQGAKVPIGFPKIESRALSGIGSQVSGDGLKWYQPSLTLGGPGYADKNNYVCYRGIKENFPSFDKWMNFHDMFELNQKTSMVVNDSGEEQGSLYNAILQVAKEALVDPRLILAVIMQESTGNIHVGCTNNGIQNCGIMQAFTGSVSFNPNDRDGSILQMVRDGTQGTSVGPGYVQWITQNSQTSYAGATQGNPYQAARGYNSGSINFSNLSDGKGATEAYVSDLANRLQGWTGNTCGNAKWLACGFKAFC</sequence>
<comment type="caution">
    <text evidence="3">The sequence shown here is derived from an EMBL/GenBank/DDBJ whole genome shotgun (WGS) entry which is preliminary data.</text>
</comment>
<dbReference type="SUPFAM" id="SSF53955">
    <property type="entry name" value="Lysozyme-like"/>
    <property type="match status" value="1"/>
</dbReference>
<keyword evidence="1" id="KW-0732">Signal</keyword>
<accession>A0ABR3G8K2</accession>
<evidence type="ECO:0000313" key="4">
    <source>
        <dbReference type="Proteomes" id="UP001447188"/>
    </source>
</evidence>
<organism evidence="3 4">
    <name type="scientific">Discina gigas</name>
    <dbReference type="NCBI Taxonomy" id="1032678"/>
    <lineage>
        <taxon>Eukaryota</taxon>
        <taxon>Fungi</taxon>
        <taxon>Dikarya</taxon>
        <taxon>Ascomycota</taxon>
        <taxon>Pezizomycotina</taxon>
        <taxon>Pezizomycetes</taxon>
        <taxon>Pezizales</taxon>
        <taxon>Discinaceae</taxon>
        <taxon>Discina</taxon>
    </lineage>
</organism>
<dbReference type="InterPro" id="IPR008258">
    <property type="entry name" value="Transglycosylase_SLT_dom_1"/>
</dbReference>
<dbReference type="Gene3D" id="1.10.530.10">
    <property type="match status" value="1"/>
</dbReference>
<dbReference type="InterPro" id="IPR023346">
    <property type="entry name" value="Lysozyme-like_dom_sf"/>
</dbReference>
<dbReference type="Pfam" id="PF01464">
    <property type="entry name" value="SLT"/>
    <property type="match status" value="1"/>
</dbReference>
<dbReference type="Proteomes" id="UP001447188">
    <property type="component" value="Unassembled WGS sequence"/>
</dbReference>
<feature type="chain" id="PRO_5045673588" description="Transglycosylase SLT domain-containing protein" evidence="1">
    <location>
        <begin position="20"/>
        <end position="281"/>
    </location>
</feature>
<keyword evidence="4" id="KW-1185">Reference proteome</keyword>
<reference evidence="3 4" key="1">
    <citation type="submission" date="2024-02" db="EMBL/GenBank/DDBJ databases">
        <title>Discinaceae phylogenomics.</title>
        <authorList>
            <person name="Dirks A.C."/>
            <person name="James T.Y."/>
        </authorList>
    </citation>
    <scope>NUCLEOTIDE SEQUENCE [LARGE SCALE GENOMIC DNA]</scope>
    <source>
        <strain evidence="3 4">ACD0624</strain>
    </source>
</reference>
<dbReference type="EMBL" id="JBBBZM010000177">
    <property type="protein sequence ID" value="KAL0632282.1"/>
    <property type="molecule type" value="Genomic_DNA"/>
</dbReference>
<feature type="signal peptide" evidence="1">
    <location>
        <begin position="1"/>
        <end position="19"/>
    </location>
</feature>
<name>A0ABR3G8K2_9PEZI</name>
<proteinExistence type="predicted"/>